<protein>
    <recommendedName>
        <fullName evidence="1">Retrovirus-related Pol polyprotein from transposon TNT 1-94-like beta-barrel domain-containing protein</fullName>
    </recommendedName>
</protein>
<evidence type="ECO:0000313" key="3">
    <source>
        <dbReference type="Proteomes" id="UP000008820"/>
    </source>
</evidence>
<reference evidence="2" key="2">
    <citation type="submission" date="2020-05" db="UniProtKB">
        <authorList>
            <consortium name="EnsemblMetazoa"/>
        </authorList>
    </citation>
    <scope>IDENTIFICATION</scope>
    <source>
        <strain evidence="2">LVP_AGWG</strain>
    </source>
</reference>
<dbReference type="Pfam" id="PF22936">
    <property type="entry name" value="Pol_BBD"/>
    <property type="match status" value="1"/>
</dbReference>
<evidence type="ECO:0000259" key="1">
    <source>
        <dbReference type="Pfam" id="PF22936"/>
    </source>
</evidence>
<proteinExistence type="predicted"/>
<evidence type="ECO:0000313" key="2">
    <source>
        <dbReference type="EnsemblMetazoa" id="AAEL025093-PA"/>
    </source>
</evidence>
<reference evidence="2 3" key="1">
    <citation type="submission" date="2017-06" db="EMBL/GenBank/DDBJ databases">
        <title>Aedes aegypti genome working group (AGWG) sequencing and assembly.</title>
        <authorList>
            <consortium name="Aedes aegypti Genome Working Group (AGWG)"/>
            <person name="Matthews B.J."/>
        </authorList>
    </citation>
    <scope>NUCLEOTIDE SEQUENCE [LARGE SCALE GENOMIC DNA]</scope>
    <source>
        <strain evidence="2 3">LVP_AGWG</strain>
    </source>
</reference>
<sequence>MVQHGRCNANEWIFDSGTSSHMCREKAILKEAKEVSDSVAVANSMETPVVAKGNVTIKVDVGGATEILDVSEVLCIPDLAMNLLSVHKICSRGHRVVFTNDVCKVIDRSGHVVAVGEQQGGLYRLRQSGRNVTCMTAPKEDIG</sequence>
<gene>
    <name evidence="2" type="primary">110674081</name>
</gene>
<dbReference type="AlphaFoldDB" id="A0A6I8U816"/>
<feature type="domain" description="Retrovirus-related Pol polyprotein from transposon TNT 1-94-like beta-barrel" evidence="1">
    <location>
        <begin position="12"/>
        <end position="93"/>
    </location>
</feature>
<name>A0A6I8U816_AEDAE</name>
<keyword evidence="3" id="KW-1185">Reference proteome</keyword>
<dbReference type="EnsemblMetazoa" id="AAEL025093-RA">
    <property type="protein sequence ID" value="AAEL025093-PA"/>
    <property type="gene ID" value="AAEL025093"/>
</dbReference>
<dbReference type="OrthoDB" id="7755869at2759"/>
<dbReference type="Proteomes" id="UP000008820">
    <property type="component" value="Chromosome 1"/>
</dbReference>
<dbReference type="InParanoid" id="A0A6I8U816"/>
<accession>A0A6I8U816</accession>
<organism evidence="2 3">
    <name type="scientific">Aedes aegypti</name>
    <name type="common">Yellowfever mosquito</name>
    <name type="synonym">Culex aegypti</name>
    <dbReference type="NCBI Taxonomy" id="7159"/>
    <lineage>
        <taxon>Eukaryota</taxon>
        <taxon>Metazoa</taxon>
        <taxon>Ecdysozoa</taxon>
        <taxon>Arthropoda</taxon>
        <taxon>Hexapoda</taxon>
        <taxon>Insecta</taxon>
        <taxon>Pterygota</taxon>
        <taxon>Neoptera</taxon>
        <taxon>Endopterygota</taxon>
        <taxon>Diptera</taxon>
        <taxon>Nematocera</taxon>
        <taxon>Culicoidea</taxon>
        <taxon>Culicidae</taxon>
        <taxon>Culicinae</taxon>
        <taxon>Aedini</taxon>
        <taxon>Aedes</taxon>
        <taxon>Stegomyia</taxon>
    </lineage>
</organism>
<dbReference type="InterPro" id="IPR054722">
    <property type="entry name" value="PolX-like_BBD"/>
</dbReference>